<dbReference type="InterPro" id="IPR037873">
    <property type="entry name" value="BamE-like"/>
</dbReference>
<evidence type="ECO:0000256" key="3">
    <source>
        <dbReference type="SAM" id="SignalP"/>
    </source>
</evidence>
<feature type="chain" id="PRO_5002601836" description="Lipoprotein" evidence="3">
    <location>
        <begin position="33"/>
        <end position="202"/>
    </location>
</feature>
<dbReference type="HOGENOM" id="CLU_090266_0_0_4"/>
<reference evidence="4" key="1">
    <citation type="submission" date="2006-05" db="EMBL/GenBank/DDBJ databases">
        <title>Complete sequence of chromosome 1 of Burkholderia cenocepacia AU 1054.</title>
        <authorList>
            <consortium name="US DOE Joint Genome Institute"/>
            <person name="Copeland A."/>
            <person name="Lucas S."/>
            <person name="Lapidus A."/>
            <person name="Barry K."/>
            <person name="Detter J.C."/>
            <person name="Glavina del Rio T."/>
            <person name="Hammon N."/>
            <person name="Israni S."/>
            <person name="Dalin E."/>
            <person name="Tice H."/>
            <person name="Pitluck S."/>
            <person name="Chain P."/>
            <person name="Malfatti S."/>
            <person name="Shin M."/>
            <person name="Vergez L."/>
            <person name="Schmutz J."/>
            <person name="Larimer F."/>
            <person name="Land M."/>
            <person name="Hauser L."/>
            <person name="Kyrpides N."/>
            <person name="Lykidis A."/>
            <person name="LiPuma J.J."/>
            <person name="Konstantinidis K."/>
            <person name="Tiedje J.M."/>
            <person name="Richardson P."/>
        </authorList>
    </citation>
    <scope>NUCLEOTIDE SEQUENCE [LARGE SCALE GENOMIC DNA]</scope>
    <source>
        <strain evidence="4">AU 1054</strain>
    </source>
</reference>
<evidence type="ECO:0000256" key="1">
    <source>
        <dbReference type="ARBA" id="ARBA00022729"/>
    </source>
</evidence>
<feature type="signal peptide" evidence="3">
    <location>
        <begin position="1"/>
        <end position="32"/>
    </location>
</feature>
<protein>
    <recommendedName>
        <fullName evidence="5">Lipoprotein</fullName>
    </recommendedName>
</protein>
<evidence type="ECO:0008006" key="5">
    <source>
        <dbReference type="Google" id="ProtNLM"/>
    </source>
</evidence>
<evidence type="ECO:0000256" key="2">
    <source>
        <dbReference type="SAM" id="MobiDB-lite"/>
    </source>
</evidence>
<sequence length="202" mass="22677" precursor="true">MASRGYPCRVFSRRATLPMIFRFRLLSVTMLAAALALTGCDDQGHLDVQRIRDFFNAIKPAPLLLKGLKVGESTEADVRGTMGKPETERTFTDGSKRLEYPRGPMGNQTWFVDLDANGRYTGATQVLTAENFAKVRPGMDEDEVRRLLGKPGDIAQYPLKPETVWSWRWLEDGVNTDAFFNVHFGPDGLVYTTSRSDILKGR</sequence>
<organism evidence="4">
    <name type="scientific">Burkholderia orbicola (strain AU 1054)</name>
    <dbReference type="NCBI Taxonomy" id="331271"/>
    <lineage>
        <taxon>Bacteria</taxon>
        <taxon>Pseudomonadati</taxon>
        <taxon>Pseudomonadota</taxon>
        <taxon>Betaproteobacteria</taxon>
        <taxon>Burkholderiales</taxon>
        <taxon>Burkholderiaceae</taxon>
        <taxon>Burkholderia</taxon>
        <taxon>Burkholderia cepacia complex</taxon>
        <taxon>Burkholderia orbicola</taxon>
    </lineage>
</organism>
<evidence type="ECO:0000313" key="4">
    <source>
        <dbReference type="EMBL" id="ABF75605.1"/>
    </source>
</evidence>
<accession>A0A0H2XMH6</accession>
<keyword evidence="1 3" id="KW-0732">Signal</keyword>
<name>A0A0H2XMH6_BURO1</name>
<dbReference type="EMBL" id="CP000378">
    <property type="protein sequence ID" value="ABF75605.1"/>
    <property type="molecule type" value="Genomic_DNA"/>
</dbReference>
<dbReference type="AlphaFoldDB" id="A0A0H2XMH6"/>
<dbReference type="Gene3D" id="3.30.1450.10">
    <property type="match status" value="1"/>
</dbReference>
<feature type="region of interest" description="Disordered" evidence="2">
    <location>
        <begin position="76"/>
        <end position="98"/>
    </location>
</feature>
<feature type="compositionally biased region" description="Basic and acidic residues" evidence="2">
    <location>
        <begin position="85"/>
        <end position="98"/>
    </location>
</feature>
<proteinExistence type="predicted"/>
<gene>
    <name evidence="4" type="ordered locus">Bcen_0695</name>
</gene>